<dbReference type="AlphaFoldDB" id="A0A4P7IDQ7"/>
<dbReference type="EMBL" id="CP038436">
    <property type="protein sequence ID" value="QBX55325.1"/>
    <property type="molecule type" value="Genomic_DNA"/>
</dbReference>
<evidence type="ECO:0000313" key="2">
    <source>
        <dbReference type="Proteomes" id="UP000294853"/>
    </source>
</evidence>
<sequence length="827" mass="88577">METGGEQDVEERLRALLAAGDAAALITWVRDLSRADEAIAQALLEEALASGGTADAAVALPVVLDRATSKEELAELAAAVADRPEKSLRRAFLKRLVPYGDGGYFDHNELLVALDVLAARETDPGLLVSIDRKRGMAGAPPPLIDPSIDQGPSGLWGLRPMAVPGLPERPFAYDSLRHRWMSHLSTRPGVPDERLTEKVLTALAEGDLEARDLLTVSHELLVTGSLNLERAARYFGALVLGGAMSQVWPVAMGTAEASVARSSTTPGLSAFLRMLAHYAAETPGPSDLPPLLAQLARDGHTDAGRQAHELGARLARTPPDDYDPGPAAAAEPVPDHLGLWVERTESDPQRLSLPVRRDLESLPKRLNRVKHESQPRSVTRKQFLLDELAALIRLHGAANVREAMSGFRALNPECTTTRAIEAWVSGVVTPEVYWRVAARGISTVEVREIWAETMTYAESGERFRRETPASLLDQDPPVIGRWWAASLGTRIRLEMLHTLEVLLVAEAGGSMVSAPCKSDGTLCVNDLLSRLAEATCVGPVDVLVALHRLRNGTPADAARVAGEVPTAATVTTPGGALTTSASATVRSWLAGTLDVTLVDEPSDPVRVSPPVPWESCDAVATRPGFAAALTRGEHGAFAPYLLPGRPLLVLGHGFRSQGRNHTLADVGGPLDPAVWAHVLEALRGEPDKYVHQEMTSYDLEVLARLSAQGRLDGTAAVTACEAGWDDRARVLGDGRGWEHAFLRGAMVGLWPVAIQILDSGLRRADPPAELGGLVEVLARRVHEVPEPVIPDAVVAFAAEASDSPLHRAVRSFAAAGDRARRSRGSRH</sequence>
<proteinExistence type="predicted"/>
<evidence type="ECO:0000313" key="1">
    <source>
        <dbReference type="EMBL" id="QBX55325.1"/>
    </source>
</evidence>
<accession>A0A4P7IDQ7</accession>
<dbReference type="RefSeq" id="WP_135267317.1">
    <property type="nucleotide sequence ID" value="NZ_CP038436.1"/>
</dbReference>
<keyword evidence="2" id="KW-1185">Reference proteome</keyword>
<dbReference type="OrthoDB" id="3804149at2"/>
<gene>
    <name evidence="1" type="ORF">EXE58_07565</name>
</gene>
<organism evidence="1 2">
    <name type="scientific">Nocardioides seonyuensis</name>
    <dbReference type="NCBI Taxonomy" id="2518371"/>
    <lineage>
        <taxon>Bacteria</taxon>
        <taxon>Bacillati</taxon>
        <taxon>Actinomycetota</taxon>
        <taxon>Actinomycetes</taxon>
        <taxon>Propionibacteriales</taxon>
        <taxon>Nocardioidaceae</taxon>
        <taxon>Nocardioides</taxon>
    </lineage>
</organism>
<dbReference type="KEGG" id="nsn:EXE58_07565"/>
<dbReference type="Proteomes" id="UP000294853">
    <property type="component" value="Chromosome"/>
</dbReference>
<protein>
    <submittedName>
        <fullName evidence="1">Uncharacterized protein</fullName>
    </submittedName>
</protein>
<name>A0A4P7IDQ7_9ACTN</name>
<reference evidence="1 2" key="1">
    <citation type="submission" date="2019-03" db="EMBL/GenBank/DDBJ databases">
        <title>Three New Species of Nocardioides, Nocardioides euryhalodurans sp. nov., Nocardioides seonyuensis sp. nov. and Nocardioides eburneoflavus sp. nov. Iolated from Soil.</title>
        <authorList>
            <person name="Roh S.G."/>
            <person name="Lee C."/>
            <person name="Kim M.-K."/>
            <person name="Kim S.B."/>
        </authorList>
    </citation>
    <scope>NUCLEOTIDE SEQUENCE [LARGE SCALE GENOMIC DNA]</scope>
    <source>
        <strain evidence="1 2">MMS17-SY207-3</strain>
    </source>
</reference>